<dbReference type="Proteomes" id="UP000284767">
    <property type="component" value="Unassembled WGS sequence"/>
</dbReference>
<reference evidence="1 2" key="1">
    <citation type="submission" date="2017-08" db="EMBL/GenBank/DDBJ databases">
        <authorList>
            <person name="Feschi L."/>
            <person name="Jeukens J."/>
            <person name="Emond-Rheault J.-G."/>
            <person name="Kukavica-Ibrulj I."/>
            <person name="Boyle B."/>
            <person name="Levesque R.C."/>
        </authorList>
    </citation>
    <scope>NUCLEOTIDE SEQUENCE [LARGE SCALE GENOMIC DNA]</scope>
    <source>
        <strain evidence="1 2">PA-W36</strain>
    </source>
</reference>
<dbReference type="AlphaFoldDB" id="A0A7M2ZKC5"/>
<dbReference type="EMBL" id="NSNE01000036">
    <property type="protein sequence ID" value="RPM02803.1"/>
    <property type="molecule type" value="Genomic_DNA"/>
</dbReference>
<reference evidence="1 2" key="2">
    <citation type="submission" date="2019-01" db="EMBL/GenBank/DDBJ databases">
        <title>The Pseudomonas aeruginosa pan-genome provides new insights on its population structure, horizontal gene transfer and pathogenicity.</title>
        <authorList>
            <person name="Freschi L."/>
            <person name="Vincent A.T."/>
            <person name="Jeukens J."/>
            <person name="Emond-Rheault J.-G."/>
            <person name="Kukavica-Ibrulj I."/>
            <person name="Dupont M.-J."/>
            <person name="Charette S.J."/>
            <person name="Boyle B."/>
            <person name="Levesque R.C."/>
        </authorList>
    </citation>
    <scope>NUCLEOTIDE SEQUENCE [LARGE SCALE GENOMIC DNA]</scope>
    <source>
        <strain evidence="1 2">PA-W36</strain>
    </source>
</reference>
<evidence type="ECO:0000313" key="1">
    <source>
        <dbReference type="EMBL" id="RPM02803.1"/>
    </source>
</evidence>
<protein>
    <submittedName>
        <fullName evidence="1">Uncharacterized protein</fullName>
    </submittedName>
</protein>
<sequence>MLNINEEDLKAAIVEKAADEILTHDSELSALISKEVKSRLDKIFAERAMAQVEKAIDETVQNCFERDYQRVTAWGQPEGEPTSIRKELERTVSGYWSAKVDPRTGRADGGYNSVTRAEYLMTQICAEDFSKQMKDSAVNITGHLKDGLRNQMGKVMDDILSGLFKVKSLQDQGKVEKPY</sequence>
<name>A0A7M2ZKC5_PSEAI</name>
<organism evidence="1 2">
    <name type="scientific">Pseudomonas aeruginosa</name>
    <dbReference type="NCBI Taxonomy" id="287"/>
    <lineage>
        <taxon>Bacteria</taxon>
        <taxon>Pseudomonadati</taxon>
        <taxon>Pseudomonadota</taxon>
        <taxon>Gammaproteobacteria</taxon>
        <taxon>Pseudomonadales</taxon>
        <taxon>Pseudomonadaceae</taxon>
        <taxon>Pseudomonas</taxon>
    </lineage>
</organism>
<evidence type="ECO:0000313" key="2">
    <source>
        <dbReference type="Proteomes" id="UP000284767"/>
    </source>
</evidence>
<gene>
    <name evidence="1" type="ORF">IPC1295_32385</name>
</gene>
<accession>A0A7M2ZKC5</accession>
<comment type="caution">
    <text evidence="1">The sequence shown here is derived from an EMBL/GenBank/DDBJ whole genome shotgun (WGS) entry which is preliminary data.</text>
</comment>
<proteinExistence type="predicted"/>
<dbReference type="RefSeq" id="WP_023087344.1">
    <property type="nucleotide sequence ID" value="NZ_CP093356.1"/>
</dbReference>